<dbReference type="RefSeq" id="WP_344210056.1">
    <property type="nucleotide sequence ID" value="NZ_BAAAOS010000007.1"/>
</dbReference>
<proteinExistence type="predicted"/>
<protein>
    <recommendedName>
        <fullName evidence="5">HTH tetR-type domain-containing protein</fullName>
    </recommendedName>
</protein>
<comment type="caution">
    <text evidence="6">The sequence shown here is derived from an EMBL/GenBank/DDBJ whole genome shotgun (WGS) entry which is preliminary data.</text>
</comment>
<evidence type="ECO:0000313" key="6">
    <source>
        <dbReference type="EMBL" id="GAA1557846.1"/>
    </source>
</evidence>
<evidence type="ECO:0000256" key="2">
    <source>
        <dbReference type="ARBA" id="ARBA00023125"/>
    </source>
</evidence>
<keyword evidence="3" id="KW-0804">Transcription</keyword>
<dbReference type="InterPro" id="IPR001647">
    <property type="entry name" value="HTH_TetR"/>
</dbReference>
<dbReference type="InterPro" id="IPR009057">
    <property type="entry name" value="Homeodomain-like_sf"/>
</dbReference>
<reference evidence="6 7" key="1">
    <citation type="journal article" date="2019" name="Int. J. Syst. Evol. Microbiol.">
        <title>The Global Catalogue of Microorganisms (GCM) 10K type strain sequencing project: providing services to taxonomists for standard genome sequencing and annotation.</title>
        <authorList>
            <consortium name="The Broad Institute Genomics Platform"/>
            <consortium name="The Broad Institute Genome Sequencing Center for Infectious Disease"/>
            <person name="Wu L."/>
            <person name="Ma J."/>
        </authorList>
    </citation>
    <scope>NUCLEOTIDE SEQUENCE [LARGE SCALE GENOMIC DNA]</scope>
    <source>
        <strain evidence="6 7">JCM 14969</strain>
    </source>
</reference>
<dbReference type="PRINTS" id="PR00455">
    <property type="entry name" value="HTHTETR"/>
</dbReference>
<evidence type="ECO:0000256" key="4">
    <source>
        <dbReference type="PROSITE-ProRule" id="PRU00335"/>
    </source>
</evidence>
<feature type="DNA-binding region" description="H-T-H motif" evidence="4">
    <location>
        <begin position="32"/>
        <end position="51"/>
    </location>
</feature>
<gene>
    <name evidence="6" type="ORF">GCM10009789_09090</name>
</gene>
<dbReference type="EMBL" id="BAAAOS010000007">
    <property type="protein sequence ID" value="GAA1557846.1"/>
    <property type="molecule type" value="Genomic_DNA"/>
</dbReference>
<accession>A0ABN2CFA2</accession>
<keyword evidence="7" id="KW-1185">Reference proteome</keyword>
<feature type="domain" description="HTH tetR-type" evidence="5">
    <location>
        <begin position="9"/>
        <end position="69"/>
    </location>
</feature>
<dbReference type="Gene3D" id="1.10.357.10">
    <property type="entry name" value="Tetracycline Repressor, domain 2"/>
    <property type="match status" value="1"/>
</dbReference>
<keyword evidence="2 4" id="KW-0238">DNA-binding</keyword>
<evidence type="ECO:0000313" key="7">
    <source>
        <dbReference type="Proteomes" id="UP001500393"/>
    </source>
</evidence>
<evidence type="ECO:0000259" key="5">
    <source>
        <dbReference type="PROSITE" id="PS50977"/>
    </source>
</evidence>
<dbReference type="SUPFAM" id="SSF46689">
    <property type="entry name" value="Homeodomain-like"/>
    <property type="match status" value="1"/>
</dbReference>
<keyword evidence="1" id="KW-0805">Transcription regulation</keyword>
<evidence type="ECO:0000256" key="3">
    <source>
        <dbReference type="ARBA" id="ARBA00023163"/>
    </source>
</evidence>
<dbReference type="PROSITE" id="PS50977">
    <property type="entry name" value="HTH_TETR_2"/>
    <property type="match status" value="1"/>
</dbReference>
<dbReference type="PANTHER" id="PTHR30055">
    <property type="entry name" value="HTH-TYPE TRANSCRIPTIONAL REGULATOR RUTR"/>
    <property type="match status" value="1"/>
</dbReference>
<organism evidence="6 7">
    <name type="scientific">Kribbella sancticallisti</name>
    <dbReference type="NCBI Taxonomy" id="460087"/>
    <lineage>
        <taxon>Bacteria</taxon>
        <taxon>Bacillati</taxon>
        <taxon>Actinomycetota</taxon>
        <taxon>Actinomycetes</taxon>
        <taxon>Propionibacteriales</taxon>
        <taxon>Kribbellaceae</taxon>
        <taxon>Kribbella</taxon>
    </lineage>
</organism>
<dbReference type="Pfam" id="PF00440">
    <property type="entry name" value="TetR_N"/>
    <property type="match status" value="1"/>
</dbReference>
<sequence length="184" mass="19782">MAATTPVRERTRREIVQQAMALFQSNGYNATSLQDIATAAGCSKATVLYHFHGKAAVLAAVLEPSHLALAEVVAETSKLPAAEAQQLAISRFVELAVEFRGLISVLQDVLPMIDELPEFADLVAEGIRLTEILAGGTGSRLELDVAKFAINGLLGECRHPGERTDAELHELCDTALRRLLQPPA</sequence>
<dbReference type="InterPro" id="IPR050109">
    <property type="entry name" value="HTH-type_TetR-like_transc_reg"/>
</dbReference>
<evidence type="ECO:0000256" key="1">
    <source>
        <dbReference type="ARBA" id="ARBA00023015"/>
    </source>
</evidence>
<name>A0ABN2CFA2_9ACTN</name>
<dbReference type="PANTHER" id="PTHR30055:SF234">
    <property type="entry name" value="HTH-TYPE TRANSCRIPTIONAL REGULATOR BETI"/>
    <property type="match status" value="1"/>
</dbReference>
<dbReference type="Proteomes" id="UP001500393">
    <property type="component" value="Unassembled WGS sequence"/>
</dbReference>